<sequence length="129" mass="14060">MSDRASGSRYDKGMKTRREVLGDAHVDRASANMTDFDKDFQTLITESAWSTVWSDETLTKRERSMITIALLAALGHSEELAMHIRATANTGASAEDIREVLMHVAIYGGVPAANTAIKIAKDTLSGMTE</sequence>
<protein>
    <submittedName>
        <fullName evidence="2">4-carboxymuconolactone decarboxylase</fullName>
        <ecNumber evidence="2">4.1.1.44</ecNumber>
    </submittedName>
</protein>
<dbReference type="InterPro" id="IPR052512">
    <property type="entry name" value="4CMD/NDH-1_regulator"/>
</dbReference>
<dbReference type="InterPro" id="IPR029032">
    <property type="entry name" value="AhpD-like"/>
</dbReference>
<name>A0ABU8TR68_9HYPH</name>
<comment type="caution">
    <text evidence="2">The sequence shown here is derived from an EMBL/GenBank/DDBJ whole genome shotgun (WGS) entry which is preliminary data.</text>
</comment>
<dbReference type="EC" id="4.1.1.44" evidence="2"/>
<dbReference type="NCBIfam" id="TIGR02425">
    <property type="entry name" value="decarb_PcaC"/>
    <property type="match status" value="1"/>
</dbReference>
<evidence type="ECO:0000259" key="1">
    <source>
        <dbReference type="Pfam" id="PF02627"/>
    </source>
</evidence>
<dbReference type="Proteomes" id="UP001385499">
    <property type="component" value="Unassembled WGS sequence"/>
</dbReference>
<dbReference type="PANTHER" id="PTHR33570:SF2">
    <property type="entry name" value="CARBOXYMUCONOLACTONE DECARBOXYLASE-LIKE DOMAIN-CONTAINING PROTEIN"/>
    <property type="match status" value="1"/>
</dbReference>
<dbReference type="RefSeq" id="WP_340276377.1">
    <property type="nucleotide sequence ID" value="NZ_JBAKIA010000015.1"/>
</dbReference>
<gene>
    <name evidence="2" type="primary">pcaC</name>
    <name evidence="2" type="ORF">V6575_18260</name>
</gene>
<keyword evidence="3" id="KW-1185">Reference proteome</keyword>
<accession>A0ABU8TR68</accession>
<dbReference type="InterPro" id="IPR003779">
    <property type="entry name" value="CMD-like"/>
</dbReference>
<reference evidence="2 3" key="1">
    <citation type="submission" date="2024-02" db="EMBL/GenBank/DDBJ databases">
        <title>Roseibium algae sp. nov., isolated from marine alga (Grateloupia sp.), showing potential in myo-inositol conversion.</title>
        <authorList>
            <person name="Wang Y."/>
        </authorList>
    </citation>
    <scope>NUCLEOTIDE SEQUENCE [LARGE SCALE GENOMIC DNA]</scope>
    <source>
        <strain evidence="2 3">H3510</strain>
    </source>
</reference>
<dbReference type="SUPFAM" id="SSF69118">
    <property type="entry name" value="AhpD-like"/>
    <property type="match status" value="1"/>
</dbReference>
<dbReference type="Pfam" id="PF02627">
    <property type="entry name" value="CMD"/>
    <property type="match status" value="1"/>
</dbReference>
<dbReference type="EMBL" id="JBAKIA010000015">
    <property type="protein sequence ID" value="MEJ8476040.1"/>
    <property type="molecule type" value="Genomic_DNA"/>
</dbReference>
<proteinExistence type="predicted"/>
<dbReference type="Gene3D" id="1.20.1290.10">
    <property type="entry name" value="AhpD-like"/>
    <property type="match status" value="1"/>
</dbReference>
<evidence type="ECO:0000313" key="2">
    <source>
        <dbReference type="EMBL" id="MEJ8476040.1"/>
    </source>
</evidence>
<dbReference type="GO" id="GO:0047575">
    <property type="term" value="F:4-carboxymuconolactone decarboxylase activity"/>
    <property type="evidence" value="ECO:0007669"/>
    <property type="project" value="UniProtKB-EC"/>
</dbReference>
<keyword evidence="2" id="KW-0456">Lyase</keyword>
<evidence type="ECO:0000313" key="3">
    <source>
        <dbReference type="Proteomes" id="UP001385499"/>
    </source>
</evidence>
<organism evidence="2 3">
    <name type="scientific">Roseibium algae</name>
    <dbReference type="NCBI Taxonomy" id="3123038"/>
    <lineage>
        <taxon>Bacteria</taxon>
        <taxon>Pseudomonadati</taxon>
        <taxon>Pseudomonadota</taxon>
        <taxon>Alphaproteobacteria</taxon>
        <taxon>Hyphomicrobiales</taxon>
        <taxon>Stappiaceae</taxon>
        <taxon>Roseibium</taxon>
    </lineage>
</organism>
<dbReference type="InterPro" id="IPR012788">
    <property type="entry name" value="Decarb_PcaC"/>
</dbReference>
<dbReference type="PANTHER" id="PTHR33570">
    <property type="entry name" value="4-CARBOXYMUCONOLACTONE DECARBOXYLASE FAMILY PROTEIN"/>
    <property type="match status" value="1"/>
</dbReference>
<feature type="domain" description="Carboxymuconolactone decarboxylase-like" evidence="1">
    <location>
        <begin position="39"/>
        <end position="122"/>
    </location>
</feature>